<dbReference type="PANTHER" id="PTHR37031:SF2">
    <property type="entry name" value="PHOD-LIKE PHOSPHATASE METALLOPHOSPHATASE DOMAIN-CONTAINING PROTEIN"/>
    <property type="match status" value="1"/>
</dbReference>
<dbReference type="InterPro" id="IPR029052">
    <property type="entry name" value="Metallo-depent_PP-like"/>
</dbReference>
<dbReference type="CDD" id="cd07389">
    <property type="entry name" value="MPP_PhoD"/>
    <property type="match status" value="1"/>
</dbReference>
<accession>A0ABS8PDP0</accession>
<proteinExistence type="predicted"/>
<evidence type="ECO:0000313" key="3">
    <source>
        <dbReference type="EMBL" id="MCD2196279.1"/>
    </source>
</evidence>
<dbReference type="Pfam" id="PF25077">
    <property type="entry name" value="DUF7800"/>
    <property type="match status" value="1"/>
</dbReference>
<gene>
    <name evidence="3" type="ORF">LQ327_23165</name>
</gene>
<feature type="domain" description="PhoD-like phosphatase metallophosphatase" evidence="1">
    <location>
        <begin position="135"/>
        <end position="454"/>
    </location>
</feature>
<dbReference type="InterPro" id="IPR038607">
    <property type="entry name" value="PhoD-like_sf"/>
</dbReference>
<dbReference type="Pfam" id="PF09423">
    <property type="entry name" value="PhoD"/>
    <property type="match status" value="1"/>
</dbReference>
<reference evidence="3 4" key="1">
    <citation type="submission" date="2021-11" db="EMBL/GenBank/DDBJ databases">
        <title>Draft genome sequence of Actinomycetospora sp. SF1 isolated from the rhizosphere soil.</title>
        <authorList>
            <person name="Duangmal K."/>
            <person name="Chantavorakit T."/>
        </authorList>
    </citation>
    <scope>NUCLEOTIDE SEQUENCE [LARGE SCALE GENOMIC DNA]</scope>
    <source>
        <strain evidence="3 4">TBRC 5722</strain>
    </source>
</reference>
<dbReference type="PANTHER" id="PTHR37031">
    <property type="entry name" value="METALLOPHOSPHATASE BINDING DOMAIN PROTEIN"/>
    <property type="match status" value="1"/>
</dbReference>
<dbReference type="InterPro" id="IPR056702">
    <property type="entry name" value="DUF7800"/>
</dbReference>
<comment type="caution">
    <text evidence="3">The sequence shown here is derived from an EMBL/GenBank/DDBJ whole genome shotgun (WGS) entry which is preliminary data.</text>
</comment>
<feature type="domain" description="DUF7800" evidence="2">
    <location>
        <begin position="3"/>
        <end position="73"/>
    </location>
</feature>
<dbReference type="Gene3D" id="3.60.21.70">
    <property type="entry name" value="PhoD-like phosphatase"/>
    <property type="match status" value="1"/>
</dbReference>
<sequence length="537" mass="59639">MGTRTATVWVETAGPGVVEVLGHRAPTFAVQEQHYALVVVRDLDPGTCRTYDVHVDGRRVWPLEGSGMPPSRIRTRPTSSVVADPAPQRIVFGSCRYPPTGDPELERGLGVDALDAYAARLLARLEGLADDDGAAAELPDAVCLLGDQIYADETTPRTQEWIRSRRGVDSGAGLEIADYPEYAHLYSETWSDPEVRWLLSTVPTSMIFDDHDIRDDWNTSQAWRAQMAQQDWWPARIRAGLASYWVYQHLGNLDPDTLASDALYQAVISADGDVWPLLGEYAARADAAVGNPEGIRWSYRWDLGRTRLLMIDSRCGRVLNDDERLMVNDATFTWIEEQAAEGPDEVDHLLLGSSIPWLMPPAATQVQAMNERSAAAGSGVAERLRQAVDLEHWPAFRASFDRLARLVERVASSSSAPETICVLSGDVHHCYAARAGFATPTRSRVYQLTCSPVRNGVPWFMEYVFALGWVRPVVALVRRLGRWWGVPEEPVTWDPIGGPWFGNAVATLEITGRTARVRWERSGRDGRLEPVADLPLT</sequence>
<dbReference type="Proteomes" id="UP001199469">
    <property type="component" value="Unassembled WGS sequence"/>
</dbReference>
<evidence type="ECO:0000313" key="4">
    <source>
        <dbReference type="Proteomes" id="UP001199469"/>
    </source>
</evidence>
<dbReference type="SUPFAM" id="SSF56300">
    <property type="entry name" value="Metallo-dependent phosphatases"/>
    <property type="match status" value="1"/>
</dbReference>
<keyword evidence="4" id="KW-1185">Reference proteome</keyword>
<organism evidence="3 4">
    <name type="scientific">Actinomycetospora endophytica</name>
    <dbReference type="NCBI Taxonomy" id="2291215"/>
    <lineage>
        <taxon>Bacteria</taxon>
        <taxon>Bacillati</taxon>
        <taxon>Actinomycetota</taxon>
        <taxon>Actinomycetes</taxon>
        <taxon>Pseudonocardiales</taxon>
        <taxon>Pseudonocardiaceae</taxon>
        <taxon>Actinomycetospora</taxon>
    </lineage>
</organism>
<dbReference type="InterPro" id="IPR018946">
    <property type="entry name" value="PhoD-like_MPP"/>
</dbReference>
<protein>
    <submittedName>
        <fullName evidence="3">Alkaline phosphatase family protein</fullName>
    </submittedName>
</protein>
<name>A0ABS8PDP0_9PSEU</name>
<dbReference type="EMBL" id="JAJNDB010000005">
    <property type="protein sequence ID" value="MCD2196279.1"/>
    <property type="molecule type" value="Genomic_DNA"/>
</dbReference>
<evidence type="ECO:0000259" key="1">
    <source>
        <dbReference type="Pfam" id="PF09423"/>
    </source>
</evidence>
<evidence type="ECO:0000259" key="2">
    <source>
        <dbReference type="Pfam" id="PF25077"/>
    </source>
</evidence>